<dbReference type="EMBL" id="PJQM01003583">
    <property type="protein sequence ID" value="RCH88123.1"/>
    <property type="molecule type" value="Genomic_DNA"/>
</dbReference>
<sequence length="252" mass="28904">MLPRSEVLEGLKVSLYPLGQVIDVAIMTEPNTGFFMGSGYAVIGTLKQSGEGIVSPFLQSTTSLLVCQNLDQKRINNLATQWNDIDSPQERWEQVKVTTRKIIKSYSVSYNSWREQTSRRLEKKRNRILRTKPPLAVKLQLISPLDTQIHKLQEEIAQIAILKSGIYWQENGETNIPFLKQMHQKRTLQQHMSGFRDLNGPQPDIVMSETTSMNRIAQDFYQRLYTPDTVAPADIDNYFGLVNFERKLDKGD</sequence>
<evidence type="ECO:0000313" key="2">
    <source>
        <dbReference type="Proteomes" id="UP000253551"/>
    </source>
</evidence>
<gene>
    <name evidence="1" type="ORF">CU098_007626</name>
</gene>
<comment type="caution">
    <text evidence="1">The sequence shown here is derived from an EMBL/GenBank/DDBJ whole genome shotgun (WGS) entry which is preliminary data.</text>
</comment>
<dbReference type="STRING" id="4846.A0A367JDV0"/>
<keyword evidence="2" id="KW-1185">Reference proteome</keyword>
<organism evidence="1 2">
    <name type="scientific">Rhizopus stolonifer</name>
    <name type="common">Rhizopus nigricans</name>
    <dbReference type="NCBI Taxonomy" id="4846"/>
    <lineage>
        <taxon>Eukaryota</taxon>
        <taxon>Fungi</taxon>
        <taxon>Fungi incertae sedis</taxon>
        <taxon>Mucoromycota</taxon>
        <taxon>Mucoromycotina</taxon>
        <taxon>Mucoromycetes</taxon>
        <taxon>Mucorales</taxon>
        <taxon>Mucorineae</taxon>
        <taxon>Rhizopodaceae</taxon>
        <taxon>Rhizopus</taxon>
    </lineage>
</organism>
<name>A0A367JDV0_RHIST</name>
<dbReference type="Proteomes" id="UP000253551">
    <property type="component" value="Unassembled WGS sequence"/>
</dbReference>
<dbReference type="AlphaFoldDB" id="A0A367JDV0"/>
<reference evidence="1 2" key="1">
    <citation type="journal article" date="2018" name="G3 (Bethesda)">
        <title>Phylogenetic and Phylogenomic Definition of Rhizopus Species.</title>
        <authorList>
            <person name="Gryganskyi A.P."/>
            <person name="Golan J."/>
            <person name="Dolatabadi S."/>
            <person name="Mondo S."/>
            <person name="Robb S."/>
            <person name="Idnurm A."/>
            <person name="Muszewska A."/>
            <person name="Steczkiewicz K."/>
            <person name="Masonjones S."/>
            <person name="Liao H.L."/>
            <person name="Gajdeczka M.T."/>
            <person name="Anike F."/>
            <person name="Vuek A."/>
            <person name="Anishchenko I.M."/>
            <person name="Voigt K."/>
            <person name="de Hoog G.S."/>
            <person name="Smith M.E."/>
            <person name="Heitman J."/>
            <person name="Vilgalys R."/>
            <person name="Stajich J.E."/>
        </authorList>
    </citation>
    <scope>NUCLEOTIDE SEQUENCE [LARGE SCALE GENOMIC DNA]</scope>
    <source>
        <strain evidence="1 2">LSU 92-RS-03</strain>
    </source>
</reference>
<proteinExistence type="predicted"/>
<protein>
    <submittedName>
        <fullName evidence="1">Uncharacterized protein</fullName>
    </submittedName>
</protein>
<dbReference type="OrthoDB" id="2290280at2759"/>
<accession>A0A367JDV0</accession>
<evidence type="ECO:0000313" key="1">
    <source>
        <dbReference type="EMBL" id="RCH88123.1"/>
    </source>
</evidence>